<keyword evidence="2" id="KW-1185">Reference proteome</keyword>
<name>A0A365H3J7_9ACTN</name>
<dbReference type="AlphaFoldDB" id="A0A365H3J7"/>
<comment type="caution">
    <text evidence="1">The sequence shown here is derived from an EMBL/GenBank/DDBJ whole genome shotgun (WGS) entry which is preliminary data.</text>
</comment>
<sequence>MRFIWVRTYARHRPDLCDQALRDGEAGVMVLIWDAWLDGRETAAAGEPATSCPHDPRAGTALGRAVFSAWCRGYAEVRPPPVDYTG</sequence>
<organism evidence="1 2">
    <name type="scientific">Actinomadura craniellae</name>
    <dbReference type="NCBI Taxonomy" id="2231787"/>
    <lineage>
        <taxon>Bacteria</taxon>
        <taxon>Bacillati</taxon>
        <taxon>Actinomycetota</taxon>
        <taxon>Actinomycetes</taxon>
        <taxon>Streptosporangiales</taxon>
        <taxon>Thermomonosporaceae</taxon>
        <taxon>Actinomadura</taxon>
    </lineage>
</organism>
<proteinExistence type="predicted"/>
<gene>
    <name evidence="1" type="ORF">DPM19_18125</name>
</gene>
<dbReference type="Proteomes" id="UP000251891">
    <property type="component" value="Unassembled WGS sequence"/>
</dbReference>
<reference evidence="1 2" key="1">
    <citation type="submission" date="2018-06" db="EMBL/GenBank/DDBJ databases">
        <title>Actinomadura craniellae sp. nov. isolated from marine sponge Craniella sp.</title>
        <authorList>
            <person name="Li L."/>
            <person name="Xu Q.H."/>
            <person name="Lin H.W."/>
            <person name="Lu Y.H."/>
        </authorList>
    </citation>
    <scope>NUCLEOTIDE SEQUENCE [LARGE SCALE GENOMIC DNA]</scope>
    <source>
        <strain evidence="1 2">LHW63021</strain>
    </source>
</reference>
<evidence type="ECO:0000313" key="2">
    <source>
        <dbReference type="Proteomes" id="UP000251891"/>
    </source>
</evidence>
<evidence type="ECO:0000313" key="1">
    <source>
        <dbReference type="EMBL" id="RAY13596.1"/>
    </source>
</evidence>
<dbReference type="EMBL" id="QLYX01000008">
    <property type="protein sequence ID" value="RAY13596.1"/>
    <property type="molecule type" value="Genomic_DNA"/>
</dbReference>
<protein>
    <submittedName>
        <fullName evidence="1">Uncharacterized protein</fullName>
    </submittedName>
</protein>
<accession>A0A365H3J7</accession>